<evidence type="ECO:0000256" key="1">
    <source>
        <dbReference type="SAM" id="Phobius"/>
    </source>
</evidence>
<feature type="non-terminal residue" evidence="2">
    <location>
        <position position="1"/>
    </location>
</feature>
<keyword evidence="1" id="KW-0472">Membrane</keyword>
<gene>
    <name evidence="2" type="ORF">ATANTOWER_027423</name>
</gene>
<proteinExistence type="predicted"/>
<evidence type="ECO:0000313" key="2">
    <source>
        <dbReference type="EMBL" id="MED6246988.1"/>
    </source>
</evidence>
<dbReference type="Proteomes" id="UP001345963">
    <property type="component" value="Unassembled WGS sequence"/>
</dbReference>
<organism evidence="2 3">
    <name type="scientific">Ataeniobius toweri</name>
    <dbReference type="NCBI Taxonomy" id="208326"/>
    <lineage>
        <taxon>Eukaryota</taxon>
        <taxon>Metazoa</taxon>
        <taxon>Chordata</taxon>
        <taxon>Craniata</taxon>
        <taxon>Vertebrata</taxon>
        <taxon>Euteleostomi</taxon>
        <taxon>Actinopterygii</taxon>
        <taxon>Neopterygii</taxon>
        <taxon>Teleostei</taxon>
        <taxon>Neoteleostei</taxon>
        <taxon>Acanthomorphata</taxon>
        <taxon>Ovalentaria</taxon>
        <taxon>Atherinomorphae</taxon>
        <taxon>Cyprinodontiformes</taxon>
        <taxon>Goodeidae</taxon>
        <taxon>Ataeniobius</taxon>
    </lineage>
</organism>
<keyword evidence="3" id="KW-1185">Reference proteome</keyword>
<evidence type="ECO:0000313" key="3">
    <source>
        <dbReference type="Proteomes" id="UP001345963"/>
    </source>
</evidence>
<dbReference type="EMBL" id="JAHUTI010046026">
    <property type="protein sequence ID" value="MED6246988.1"/>
    <property type="molecule type" value="Genomic_DNA"/>
</dbReference>
<name>A0ABU7BBG4_9TELE</name>
<protein>
    <submittedName>
        <fullName evidence="2">Uncharacterized protein</fullName>
    </submittedName>
</protein>
<keyword evidence="1" id="KW-1133">Transmembrane helix</keyword>
<reference evidence="2 3" key="1">
    <citation type="submission" date="2021-07" db="EMBL/GenBank/DDBJ databases">
        <authorList>
            <person name="Palmer J.M."/>
        </authorList>
    </citation>
    <scope>NUCLEOTIDE SEQUENCE [LARGE SCALE GENOMIC DNA]</scope>
    <source>
        <strain evidence="2 3">AT_MEX2019</strain>
        <tissue evidence="2">Muscle</tissue>
    </source>
</reference>
<sequence length="65" mass="7496">YPVFVAIVVGVIWFICLVLSVWYFKSKCPTPQQTQTQTYQEVAVQANETEEELHYGNLGFLQGWP</sequence>
<feature type="transmembrane region" description="Helical" evidence="1">
    <location>
        <begin position="6"/>
        <end position="24"/>
    </location>
</feature>
<accession>A0ABU7BBG4</accession>
<keyword evidence="1" id="KW-0812">Transmembrane</keyword>
<comment type="caution">
    <text evidence="2">The sequence shown here is derived from an EMBL/GenBank/DDBJ whole genome shotgun (WGS) entry which is preliminary data.</text>
</comment>